<evidence type="ECO:0000313" key="10">
    <source>
        <dbReference type="EMBL" id="MBI2677671.1"/>
    </source>
</evidence>
<feature type="binding site" evidence="8">
    <location>
        <position position="101"/>
    </location>
    <ligand>
        <name>L-glutamine</name>
        <dbReference type="ChEBI" id="CHEBI:58359"/>
    </ligand>
</feature>
<evidence type="ECO:0000256" key="6">
    <source>
        <dbReference type="ARBA" id="ARBA00022962"/>
    </source>
</evidence>
<dbReference type="PANTHER" id="PTHR43284">
    <property type="entry name" value="ASPARAGINE SYNTHETASE (GLUTAMINE-HYDROLYZING)"/>
    <property type="match status" value="1"/>
</dbReference>
<reference evidence="10" key="1">
    <citation type="submission" date="2020-07" db="EMBL/GenBank/DDBJ databases">
        <title>Huge and variable diversity of episymbiotic CPR bacteria and DPANN archaea in groundwater ecosystems.</title>
        <authorList>
            <person name="He C.Y."/>
            <person name="Keren R."/>
            <person name="Whittaker M."/>
            <person name="Farag I.F."/>
            <person name="Doudna J."/>
            <person name="Cate J.H.D."/>
            <person name="Banfield J.F."/>
        </authorList>
    </citation>
    <scope>NUCLEOTIDE SEQUENCE</scope>
    <source>
        <strain evidence="10">NC_groundwater_580_Pr5_B-0.1um_64_19</strain>
    </source>
</reference>
<evidence type="ECO:0000256" key="7">
    <source>
        <dbReference type="ARBA" id="ARBA00048741"/>
    </source>
</evidence>
<dbReference type="SUPFAM" id="SSF52402">
    <property type="entry name" value="Adenine nucleotide alpha hydrolases-like"/>
    <property type="match status" value="1"/>
</dbReference>
<evidence type="ECO:0000256" key="3">
    <source>
        <dbReference type="ARBA" id="ARBA00012737"/>
    </source>
</evidence>
<dbReference type="GO" id="GO:0005524">
    <property type="term" value="F:ATP binding"/>
    <property type="evidence" value="ECO:0007669"/>
    <property type="project" value="UniProtKB-KW"/>
</dbReference>
<evidence type="ECO:0000256" key="8">
    <source>
        <dbReference type="PIRSR" id="PIRSR001589-2"/>
    </source>
</evidence>
<dbReference type="GO" id="GO:0006529">
    <property type="term" value="P:asparagine biosynthetic process"/>
    <property type="evidence" value="ECO:0007669"/>
    <property type="project" value="InterPro"/>
</dbReference>
<dbReference type="Pfam" id="PF00733">
    <property type="entry name" value="Asn_synthase"/>
    <property type="match status" value="1"/>
</dbReference>
<dbReference type="SUPFAM" id="SSF56235">
    <property type="entry name" value="N-terminal nucleophile aminohydrolases (Ntn hydrolases)"/>
    <property type="match status" value="1"/>
</dbReference>
<gene>
    <name evidence="10" type="ORF">HYX28_02705</name>
</gene>
<dbReference type="Gene3D" id="3.60.20.10">
    <property type="entry name" value="Glutamine Phosphoribosylpyrophosphate, subunit 1, domain 1"/>
    <property type="match status" value="1"/>
</dbReference>
<evidence type="ECO:0000256" key="1">
    <source>
        <dbReference type="ARBA" id="ARBA00005187"/>
    </source>
</evidence>
<organism evidence="10 11">
    <name type="scientific">Candidatus Korobacter versatilis</name>
    <dbReference type="NCBI Taxonomy" id="658062"/>
    <lineage>
        <taxon>Bacteria</taxon>
        <taxon>Pseudomonadati</taxon>
        <taxon>Acidobacteriota</taxon>
        <taxon>Terriglobia</taxon>
        <taxon>Terriglobales</taxon>
        <taxon>Candidatus Korobacteraceae</taxon>
        <taxon>Candidatus Korobacter</taxon>
    </lineage>
</organism>
<dbReference type="InterPro" id="IPR051786">
    <property type="entry name" value="ASN_synthetase/amidase"/>
</dbReference>
<protein>
    <recommendedName>
        <fullName evidence="3">asparagine synthase (glutamine-hydrolyzing)</fullName>
        <ecNumber evidence="3">6.3.5.4</ecNumber>
    </recommendedName>
</protein>
<keyword evidence="5 8" id="KW-0067">ATP-binding</keyword>
<proteinExistence type="inferred from homology"/>
<dbReference type="CDD" id="cd00712">
    <property type="entry name" value="AsnB"/>
    <property type="match status" value="1"/>
</dbReference>
<keyword evidence="4 8" id="KW-0547">Nucleotide-binding</keyword>
<evidence type="ECO:0000313" key="11">
    <source>
        <dbReference type="Proteomes" id="UP000779809"/>
    </source>
</evidence>
<evidence type="ECO:0000259" key="9">
    <source>
        <dbReference type="PROSITE" id="PS51278"/>
    </source>
</evidence>
<name>A0A932A7P0_9BACT</name>
<dbReference type="EC" id="6.3.5.4" evidence="3"/>
<comment type="similarity">
    <text evidence="2">Belongs to the asparagine synthetase family.</text>
</comment>
<dbReference type="GO" id="GO:0004066">
    <property type="term" value="F:asparagine synthase (glutamine-hydrolyzing) activity"/>
    <property type="evidence" value="ECO:0007669"/>
    <property type="project" value="UniProtKB-EC"/>
</dbReference>
<evidence type="ECO:0000256" key="4">
    <source>
        <dbReference type="ARBA" id="ARBA00022741"/>
    </source>
</evidence>
<evidence type="ECO:0000256" key="5">
    <source>
        <dbReference type="ARBA" id="ARBA00022840"/>
    </source>
</evidence>
<dbReference type="Pfam" id="PF13537">
    <property type="entry name" value="GATase_7"/>
    <property type="match status" value="1"/>
</dbReference>
<sequence length="620" mass="70291">MSGYAGIYHRDGAPVDARLLGRMTDFLVFRGPDGCATWADGPIGLGHALLRTAEDFPEQQQPLALDGQVWIVADARIDARDELLAKLNARRTTPIALALDDARLILASYQQWGERCVEHLLGDFSFVIWDAPRKLLFGARDHLGVKPFYYADKGKHFLFSNTLSCLRLHPEVSSALDDRAIAGFLLFDVNHEMGATSYADIRRLPPAHFLLCDAAGLRVERYWTLQPGDTVRYQRKQDYVDRFRDLLQKAVSDRLRTRTVSVSMTGGLDSSSIAATALDLLKSGGAPFSLRAYTEVFDHLFPDEERHYSGLVAKQLGIPIHYFTGDDYALFERWQQAAWRAPEPEIKSAGAALFADEFAVMAKHSRVLLDGNGGDPLFVASIRRSLLATLRKKQYRPFIAEALRASLGEPRSFLNGLWARLKNKVDRRTDWVPYPEWLEPGLAARLDLHRLWEQRSAQTPPGDHPRAWLQSSLTGYSWPQLFEGYDPGTTHEPIAVRYPYFDLRMIDYMMGVPPVPWSLRKLLIREAMRGVLPEPVRRRPKAVMAADPLRKYLEAGRLDPVRSVPRHPALAHYVRSDWELLPTPAGAWREAYRVNLRAVVLNLWLHSQGPFDIKEQLVGR</sequence>
<keyword evidence="6" id="KW-0315">Glutamine amidotransferase</keyword>
<dbReference type="PANTHER" id="PTHR43284:SF1">
    <property type="entry name" value="ASPARAGINE SYNTHETASE"/>
    <property type="match status" value="1"/>
</dbReference>
<feature type="domain" description="Glutamine amidotransferase type-2" evidence="9">
    <location>
        <begin position="2"/>
        <end position="215"/>
    </location>
</feature>
<dbReference type="AlphaFoldDB" id="A0A932A7P0"/>
<dbReference type="InterPro" id="IPR001962">
    <property type="entry name" value="Asn_synthase"/>
</dbReference>
<dbReference type="InterPro" id="IPR033738">
    <property type="entry name" value="AsnB_N"/>
</dbReference>
<dbReference type="InterPro" id="IPR017932">
    <property type="entry name" value="GATase_2_dom"/>
</dbReference>
<dbReference type="Gene3D" id="3.40.50.620">
    <property type="entry name" value="HUPs"/>
    <property type="match status" value="1"/>
</dbReference>
<dbReference type="EMBL" id="JACPNR010000004">
    <property type="protein sequence ID" value="MBI2677671.1"/>
    <property type="molecule type" value="Genomic_DNA"/>
</dbReference>
<dbReference type="Proteomes" id="UP000779809">
    <property type="component" value="Unassembled WGS sequence"/>
</dbReference>
<dbReference type="InterPro" id="IPR006426">
    <property type="entry name" value="Asn_synth_AEB"/>
</dbReference>
<evidence type="ECO:0000256" key="2">
    <source>
        <dbReference type="ARBA" id="ARBA00005752"/>
    </source>
</evidence>
<comment type="caution">
    <text evidence="10">The sequence shown here is derived from an EMBL/GenBank/DDBJ whole genome shotgun (WGS) entry which is preliminary data.</text>
</comment>
<accession>A0A932A7P0</accession>
<dbReference type="PIRSF" id="PIRSF001589">
    <property type="entry name" value="Asn_synthetase_glu-h"/>
    <property type="match status" value="1"/>
</dbReference>
<dbReference type="InterPro" id="IPR029055">
    <property type="entry name" value="Ntn_hydrolases_N"/>
</dbReference>
<dbReference type="PROSITE" id="PS51278">
    <property type="entry name" value="GATASE_TYPE_2"/>
    <property type="match status" value="1"/>
</dbReference>
<comment type="pathway">
    <text evidence="1">Amino-acid biosynthesis; L-asparagine biosynthesis; L-asparagine from L-aspartate (L-Gln route): step 1/1.</text>
</comment>
<comment type="catalytic activity">
    <reaction evidence="7">
        <text>L-aspartate + L-glutamine + ATP + H2O = L-asparagine + L-glutamate + AMP + diphosphate + H(+)</text>
        <dbReference type="Rhea" id="RHEA:12228"/>
        <dbReference type="ChEBI" id="CHEBI:15377"/>
        <dbReference type="ChEBI" id="CHEBI:15378"/>
        <dbReference type="ChEBI" id="CHEBI:29985"/>
        <dbReference type="ChEBI" id="CHEBI:29991"/>
        <dbReference type="ChEBI" id="CHEBI:30616"/>
        <dbReference type="ChEBI" id="CHEBI:33019"/>
        <dbReference type="ChEBI" id="CHEBI:58048"/>
        <dbReference type="ChEBI" id="CHEBI:58359"/>
        <dbReference type="ChEBI" id="CHEBI:456215"/>
        <dbReference type="EC" id="6.3.5.4"/>
    </reaction>
</comment>
<dbReference type="InterPro" id="IPR014729">
    <property type="entry name" value="Rossmann-like_a/b/a_fold"/>
</dbReference>